<proteinExistence type="predicted"/>
<comment type="caution">
    <text evidence="2">The sequence shown here is derived from an EMBL/GenBank/DDBJ whole genome shotgun (WGS) entry which is preliminary data.</text>
</comment>
<sequence>MHRLVSPEFIPDPEIERTFRSRRTNLKENSGIGVNLAEEEYSSEEDMADQAEPEVVLAEPDIIGIANDKGRSIRDYDVFDPNAMNTGIVRPEIIAAQFEFKPMMFQMLQTVGQFYGAATEDPHLHLKQFLEANSIATWNALAEEFLAKYFPAVKNAKMRNDITSFRQGDDETLFDV</sequence>
<dbReference type="Pfam" id="PF03732">
    <property type="entry name" value="Retrotrans_gag"/>
    <property type="match status" value="1"/>
</dbReference>
<reference evidence="2 3" key="2">
    <citation type="journal article" date="2017" name="Front. Plant Sci.">
        <title>Gene Classification and Mining of Molecular Markers Useful in Red Clover (Trifolium pratense) Breeding.</title>
        <authorList>
            <person name="Istvanek J."/>
            <person name="Dluhosova J."/>
            <person name="Dluhos P."/>
            <person name="Patkova L."/>
            <person name="Nedelnik J."/>
            <person name="Repkova J."/>
        </authorList>
    </citation>
    <scope>NUCLEOTIDE SEQUENCE [LARGE SCALE GENOMIC DNA]</scope>
    <source>
        <strain evidence="3">cv. Tatra</strain>
        <tissue evidence="2">Young leaves</tissue>
    </source>
</reference>
<evidence type="ECO:0000313" key="2">
    <source>
        <dbReference type="EMBL" id="PNY16243.1"/>
    </source>
</evidence>
<accession>A0A2K3PLS8</accession>
<feature type="domain" description="Retrotransposon gag" evidence="1">
    <location>
        <begin position="123"/>
        <end position="173"/>
    </location>
</feature>
<protein>
    <recommendedName>
        <fullName evidence="1">Retrotransposon gag domain-containing protein</fullName>
    </recommendedName>
</protein>
<dbReference type="AlphaFoldDB" id="A0A2K3PLS8"/>
<name>A0A2K3PLS8_TRIPR</name>
<gene>
    <name evidence="2" type="ORF">L195_g012958</name>
</gene>
<evidence type="ECO:0000313" key="3">
    <source>
        <dbReference type="Proteomes" id="UP000236291"/>
    </source>
</evidence>
<organism evidence="2 3">
    <name type="scientific">Trifolium pratense</name>
    <name type="common">Red clover</name>
    <dbReference type="NCBI Taxonomy" id="57577"/>
    <lineage>
        <taxon>Eukaryota</taxon>
        <taxon>Viridiplantae</taxon>
        <taxon>Streptophyta</taxon>
        <taxon>Embryophyta</taxon>
        <taxon>Tracheophyta</taxon>
        <taxon>Spermatophyta</taxon>
        <taxon>Magnoliopsida</taxon>
        <taxon>eudicotyledons</taxon>
        <taxon>Gunneridae</taxon>
        <taxon>Pentapetalae</taxon>
        <taxon>rosids</taxon>
        <taxon>fabids</taxon>
        <taxon>Fabales</taxon>
        <taxon>Fabaceae</taxon>
        <taxon>Papilionoideae</taxon>
        <taxon>50 kb inversion clade</taxon>
        <taxon>NPAAA clade</taxon>
        <taxon>Hologalegina</taxon>
        <taxon>IRL clade</taxon>
        <taxon>Trifolieae</taxon>
        <taxon>Trifolium</taxon>
    </lineage>
</organism>
<reference evidence="2 3" key="1">
    <citation type="journal article" date="2014" name="Am. J. Bot.">
        <title>Genome assembly and annotation for red clover (Trifolium pratense; Fabaceae).</title>
        <authorList>
            <person name="Istvanek J."/>
            <person name="Jaros M."/>
            <person name="Krenek A."/>
            <person name="Repkova J."/>
        </authorList>
    </citation>
    <scope>NUCLEOTIDE SEQUENCE [LARGE SCALE GENOMIC DNA]</scope>
    <source>
        <strain evidence="3">cv. Tatra</strain>
        <tissue evidence="2">Young leaves</tissue>
    </source>
</reference>
<dbReference type="Proteomes" id="UP000236291">
    <property type="component" value="Unassembled WGS sequence"/>
</dbReference>
<dbReference type="InterPro" id="IPR005162">
    <property type="entry name" value="Retrotrans_gag_dom"/>
</dbReference>
<dbReference type="EMBL" id="ASHM01008361">
    <property type="protein sequence ID" value="PNY16243.1"/>
    <property type="molecule type" value="Genomic_DNA"/>
</dbReference>
<dbReference type="PANTHER" id="PTHR33223">
    <property type="entry name" value="CCHC-TYPE DOMAIN-CONTAINING PROTEIN"/>
    <property type="match status" value="1"/>
</dbReference>
<dbReference type="PANTHER" id="PTHR33223:SF6">
    <property type="entry name" value="CCHC-TYPE DOMAIN-CONTAINING PROTEIN"/>
    <property type="match status" value="1"/>
</dbReference>
<evidence type="ECO:0000259" key="1">
    <source>
        <dbReference type="Pfam" id="PF03732"/>
    </source>
</evidence>